<sequence length="100" mass="11077">MKDTMSLLLFVSYAQGHIGGKNCSHFTEIMLLCRVLVLYIRNTLSFLLAVSRQLALAPDIGGCLSVILMSLSQRDVVKSALARIVTERDQMIGSIYEISK</sequence>
<evidence type="ECO:0000313" key="1">
    <source>
        <dbReference type="EMBL" id="KAL2854496.1"/>
    </source>
</evidence>
<dbReference type="Proteomes" id="UP001610446">
    <property type="component" value="Unassembled WGS sequence"/>
</dbReference>
<keyword evidence="2" id="KW-1185">Reference proteome</keyword>
<accession>A0ABR4KQE6</accession>
<organism evidence="1 2">
    <name type="scientific">Aspergillus pseudoustus</name>
    <dbReference type="NCBI Taxonomy" id="1810923"/>
    <lineage>
        <taxon>Eukaryota</taxon>
        <taxon>Fungi</taxon>
        <taxon>Dikarya</taxon>
        <taxon>Ascomycota</taxon>
        <taxon>Pezizomycotina</taxon>
        <taxon>Eurotiomycetes</taxon>
        <taxon>Eurotiomycetidae</taxon>
        <taxon>Eurotiales</taxon>
        <taxon>Aspergillaceae</taxon>
        <taxon>Aspergillus</taxon>
        <taxon>Aspergillus subgen. Nidulantes</taxon>
    </lineage>
</organism>
<reference evidence="1 2" key="1">
    <citation type="submission" date="2024-07" db="EMBL/GenBank/DDBJ databases">
        <title>Section-level genome sequencing and comparative genomics of Aspergillus sections Usti and Cavernicolus.</title>
        <authorList>
            <consortium name="Lawrence Berkeley National Laboratory"/>
            <person name="Nybo J.L."/>
            <person name="Vesth T.C."/>
            <person name="Theobald S."/>
            <person name="Frisvad J.C."/>
            <person name="Larsen T.O."/>
            <person name="Kjaerboelling I."/>
            <person name="Rothschild-Mancinelli K."/>
            <person name="Lyhne E.K."/>
            <person name="Kogle M.E."/>
            <person name="Barry K."/>
            <person name="Clum A."/>
            <person name="Na H."/>
            <person name="Ledsgaard L."/>
            <person name="Lin J."/>
            <person name="Lipzen A."/>
            <person name="Kuo A."/>
            <person name="Riley R."/>
            <person name="Mondo S."/>
            <person name="Labutti K."/>
            <person name="Haridas S."/>
            <person name="Pangalinan J."/>
            <person name="Salamov A.A."/>
            <person name="Simmons B.A."/>
            <person name="Magnuson J.K."/>
            <person name="Chen J."/>
            <person name="Drula E."/>
            <person name="Henrissat B."/>
            <person name="Wiebenga A."/>
            <person name="Lubbers R.J."/>
            <person name="Gomes A.C."/>
            <person name="Makela M.R."/>
            <person name="Stajich J."/>
            <person name="Grigoriev I.V."/>
            <person name="Mortensen U.H."/>
            <person name="De Vries R.P."/>
            <person name="Baker S.E."/>
            <person name="Andersen M.R."/>
        </authorList>
    </citation>
    <scope>NUCLEOTIDE SEQUENCE [LARGE SCALE GENOMIC DNA]</scope>
    <source>
        <strain evidence="1 2">CBS 123904</strain>
    </source>
</reference>
<protein>
    <submittedName>
        <fullName evidence="1">Uncharacterized protein</fullName>
    </submittedName>
</protein>
<name>A0ABR4KQE6_9EURO</name>
<evidence type="ECO:0000313" key="2">
    <source>
        <dbReference type="Proteomes" id="UP001610446"/>
    </source>
</evidence>
<dbReference type="EMBL" id="JBFXLU010000014">
    <property type="protein sequence ID" value="KAL2854496.1"/>
    <property type="molecule type" value="Genomic_DNA"/>
</dbReference>
<proteinExistence type="predicted"/>
<comment type="caution">
    <text evidence="1">The sequence shown here is derived from an EMBL/GenBank/DDBJ whole genome shotgun (WGS) entry which is preliminary data.</text>
</comment>
<gene>
    <name evidence="1" type="ORF">BJY01DRAFT_31300</name>
</gene>